<feature type="region of interest" description="Disordered" evidence="1">
    <location>
        <begin position="13"/>
        <end position="44"/>
    </location>
</feature>
<name>A0AAV2KML6_KNICA</name>
<evidence type="ECO:0000256" key="1">
    <source>
        <dbReference type="SAM" id="MobiDB-lite"/>
    </source>
</evidence>
<accession>A0AAV2KML6</accession>
<reference evidence="2 3" key="1">
    <citation type="submission" date="2024-04" db="EMBL/GenBank/DDBJ databases">
        <authorList>
            <person name="Waldvogel A.-M."/>
            <person name="Schoenle A."/>
        </authorList>
    </citation>
    <scope>NUCLEOTIDE SEQUENCE [LARGE SCALE GENOMIC DNA]</scope>
</reference>
<evidence type="ECO:0000313" key="2">
    <source>
        <dbReference type="EMBL" id="CAL1588702.1"/>
    </source>
</evidence>
<feature type="compositionally biased region" description="Polar residues" evidence="1">
    <location>
        <begin position="13"/>
        <end position="23"/>
    </location>
</feature>
<sequence length="86" mass="9046">MLLHTGKKVGNYCTNNHENTTRAANRASAGEGARLETRPRGSSAKPGHLQFLLLKSSCGFSFGTWRGAVALLTDILLGGINAGCCV</sequence>
<gene>
    <name evidence="2" type="ORF">KC01_LOCUS18451</name>
</gene>
<keyword evidence="3" id="KW-1185">Reference proteome</keyword>
<proteinExistence type="predicted"/>
<dbReference type="Proteomes" id="UP001497482">
    <property type="component" value="Chromosome 18"/>
</dbReference>
<organism evidence="2 3">
    <name type="scientific">Knipowitschia caucasica</name>
    <name type="common">Caucasian dwarf goby</name>
    <name type="synonym">Pomatoschistus caucasicus</name>
    <dbReference type="NCBI Taxonomy" id="637954"/>
    <lineage>
        <taxon>Eukaryota</taxon>
        <taxon>Metazoa</taxon>
        <taxon>Chordata</taxon>
        <taxon>Craniata</taxon>
        <taxon>Vertebrata</taxon>
        <taxon>Euteleostomi</taxon>
        <taxon>Actinopterygii</taxon>
        <taxon>Neopterygii</taxon>
        <taxon>Teleostei</taxon>
        <taxon>Neoteleostei</taxon>
        <taxon>Acanthomorphata</taxon>
        <taxon>Gobiaria</taxon>
        <taxon>Gobiiformes</taxon>
        <taxon>Gobioidei</taxon>
        <taxon>Gobiidae</taxon>
        <taxon>Gobiinae</taxon>
        <taxon>Knipowitschia</taxon>
    </lineage>
</organism>
<evidence type="ECO:0000313" key="3">
    <source>
        <dbReference type="Proteomes" id="UP001497482"/>
    </source>
</evidence>
<dbReference type="AlphaFoldDB" id="A0AAV2KML6"/>
<protein>
    <submittedName>
        <fullName evidence="2">Uncharacterized protein</fullName>
    </submittedName>
</protein>
<dbReference type="EMBL" id="OZ035840">
    <property type="protein sequence ID" value="CAL1588702.1"/>
    <property type="molecule type" value="Genomic_DNA"/>
</dbReference>